<evidence type="ECO:0000256" key="1">
    <source>
        <dbReference type="SAM" id="SignalP"/>
    </source>
</evidence>
<proteinExistence type="predicted"/>
<reference evidence="2" key="2">
    <citation type="submission" date="2020-02" db="EMBL/GenBank/DDBJ databases">
        <authorList>
            <person name="Gilchrist C.L.M."/>
            <person name="Chooi Y.-H."/>
        </authorList>
    </citation>
    <scope>NUCLEOTIDE SEQUENCE</scope>
    <source>
        <strain evidence="2">MST-FP2251</strain>
    </source>
</reference>
<evidence type="ECO:0000313" key="2">
    <source>
        <dbReference type="EMBL" id="KAF9889456.1"/>
    </source>
</evidence>
<sequence length="120" mass="12513">MKGLIFFVASLAIGPGVLAAPDSETAAMKDYRPVTSTMIVTYNPTVKGYLVSLIAGNREIGFTVAPNGTPTAAGPGQLENFKQASLYLVRVCRGAHVQAPSLVLPTPTDGLLGLEKPNQA</sequence>
<comment type="caution">
    <text evidence="2">The sequence shown here is derived from an EMBL/GenBank/DDBJ whole genome shotgun (WGS) entry which is preliminary data.</text>
</comment>
<keyword evidence="1" id="KW-0732">Signal</keyword>
<feature type="signal peptide" evidence="1">
    <location>
        <begin position="1"/>
        <end position="19"/>
    </location>
</feature>
<organism evidence="2 3">
    <name type="scientific">Aspergillus nanangensis</name>
    <dbReference type="NCBI Taxonomy" id="2582783"/>
    <lineage>
        <taxon>Eukaryota</taxon>
        <taxon>Fungi</taxon>
        <taxon>Dikarya</taxon>
        <taxon>Ascomycota</taxon>
        <taxon>Pezizomycotina</taxon>
        <taxon>Eurotiomycetes</taxon>
        <taxon>Eurotiomycetidae</taxon>
        <taxon>Eurotiales</taxon>
        <taxon>Aspergillaceae</taxon>
        <taxon>Aspergillus</taxon>
        <taxon>Aspergillus subgen. Circumdati</taxon>
    </lineage>
</organism>
<gene>
    <name evidence="2" type="ORF">FE257_007358</name>
</gene>
<dbReference type="Proteomes" id="UP001194746">
    <property type="component" value="Unassembled WGS sequence"/>
</dbReference>
<keyword evidence="3" id="KW-1185">Reference proteome</keyword>
<accession>A0AAD4CN10</accession>
<name>A0AAD4CN10_ASPNN</name>
<reference evidence="2" key="1">
    <citation type="journal article" date="2019" name="Beilstein J. Org. Chem.">
        <title>Nanangenines: drimane sesquiterpenoids as the dominant metabolite cohort of a novel Australian fungus, Aspergillus nanangensis.</title>
        <authorList>
            <person name="Lacey H.J."/>
            <person name="Gilchrist C.L.M."/>
            <person name="Crombie A."/>
            <person name="Kalaitzis J.A."/>
            <person name="Vuong D."/>
            <person name="Rutledge P.J."/>
            <person name="Turner P."/>
            <person name="Pitt J.I."/>
            <person name="Lacey E."/>
            <person name="Chooi Y.H."/>
            <person name="Piggott A.M."/>
        </authorList>
    </citation>
    <scope>NUCLEOTIDE SEQUENCE</scope>
    <source>
        <strain evidence="2">MST-FP2251</strain>
    </source>
</reference>
<protein>
    <submittedName>
        <fullName evidence="2">Uncharacterized protein</fullName>
    </submittedName>
</protein>
<feature type="chain" id="PRO_5042174123" evidence="1">
    <location>
        <begin position="20"/>
        <end position="120"/>
    </location>
</feature>
<dbReference type="AlphaFoldDB" id="A0AAD4CN10"/>
<evidence type="ECO:0000313" key="3">
    <source>
        <dbReference type="Proteomes" id="UP001194746"/>
    </source>
</evidence>
<dbReference type="EMBL" id="VCAU01000036">
    <property type="protein sequence ID" value="KAF9889456.1"/>
    <property type="molecule type" value="Genomic_DNA"/>
</dbReference>